<dbReference type="PANTHER" id="PTHR31480">
    <property type="entry name" value="BIFUNCTIONAL LYCOPENE CYCLASE/PHYTOENE SYNTHASE"/>
    <property type="match status" value="1"/>
</dbReference>
<dbReference type="InterPro" id="IPR002060">
    <property type="entry name" value="Squ/phyt_synthse"/>
</dbReference>
<organism evidence="1 2">
    <name type="scientific">Falsiroseomonas tokyonensis</name>
    <dbReference type="NCBI Taxonomy" id="430521"/>
    <lineage>
        <taxon>Bacteria</taxon>
        <taxon>Pseudomonadati</taxon>
        <taxon>Pseudomonadota</taxon>
        <taxon>Alphaproteobacteria</taxon>
        <taxon>Acetobacterales</taxon>
        <taxon>Roseomonadaceae</taxon>
        <taxon>Falsiroseomonas</taxon>
    </lineage>
</organism>
<gene>
    <name evidence="1" type="ORF">ACFOD3_22245</name>
</gene>
<sequence length="337" mass="35920">MRDLSDSDRAACRAMLAGGSKSFRAAALLLPARIAEPAAALYAFCRVADDAIDEAPDPVAALPPLQRRLDAIYAGRPQPHPADRAFAVVVRDHAIPQVLPAALLEGFAWDGEGRRYATLEALEAYAARVAATVGAMMTLLMGVRDQAALARACDLGVAMQLTNIARDVGEDARNGRLYLPLDWLAEESIAAEAFLAAPRFTPGLGRVVQRLLDAADLLYARAEDGFARLPWDCRAGIGAARHVYAGIGRAVEHQGGDSVSRRAVVPNRRKALLMARGVAALAARRARNPAPPLPATRFLVEAVAAQATPARDGLPERIARAVALFDRLADPTAFGRM</sequence>
<dbReference type="Proteomes" id="UP001595420">
    <property type="component" value="Unassembled WGS sequence"/>
</dbReference>
<dbReference type="InterPro" id="IPR033904">
    <property type="entry name" value="Trans_IPPS_HH"/>
</dbReference>
<dbReference type="PROSITE" id="PS01044">
    <property type="entry name" value="SQUALEN_PHYTOEN_SYN_1"/>
    <property type="match status" value="1"/>
</dbReference>
<protein>
    <submittedName>
        <fullName evidence="1">Phytoene/squalene synthase family protein</fullName>
    </submittedName>
</protein>
<accession>A0ABV7BYF2</accession>
<dbReference type="SFLD" id="SFLDS00005">
    <property type="entry name" value="Isoprenoid_Synthase_Type_I"/>
    <property type="match status" value="1"/>
</dbReference>
<dbReference type="Pfam" id="PF00494">
    <property type="entry name" value="SQS_PSY"/>
    <property type="match status" value="1"/>
</dbReference>
<dbReference type="InterPro" id="IPR019845">
    <property type="entry name" value="Squalene/phytoene_synthase_CS"/>
</dbReference>
<evidence type="ECO:0000313" key="1">
    <source>
        <dbReference type="EMBL" id="MFC3002637.1"/>
    </source>
</evidence>
<dbReference type="SFLD" id="SFLDG01018">
    <property type="entry name" value="Squalene/Phytoene_Synthase_Lik"/>
    <property type="match status" value="1"/>
</dbReference>
<keyword evidence="2" id="KW-1185">Reference proteome</keyword>
<dbReference type="InterPro" id="IPR044843">
    <property type="entry name" value="Trans_IPPS_bact-type"/>
</dbReference>
<dbReference type="SFLD" id="SFLDG01212">
    <property type="entry name" value="Phytoene_synthase_like"/>
    <property type="match status" value="1"/>
</dbReference>
<dbReference type="EMBL" id="JBHRSB010000007">
    <property type="protein sequence ID" value="MFC3002637.1"/>
    <property type="molecule type" value="Genomic_DNA"/>
</dbReference>
<dbReference type="PROSITE" id="PS01045">
    <property type="entry name" value="SQUALEN_PHYTOEN_SYN_2"/>
    <property type="match status" value="1"/>
</dbReference>
<name>A0ABV7BYF2_9PROT</name>
<dbReference type="CDD" id="cd00683">
    <property type="entry name" value="Trans_IPPS_HH"/>
    <property type="match status" value="1"/>
</dbReference>
<comment type="caution">
    <text evidence="1">The sequence shown here is derived from an EMBL/GenBank/DDBJ whole genome shotgun (WGS) entry which is preliminary data.</text>
</comment>
<reference evidence="2" key="1">
    <citation type="journal article" date="2019" name="Int. J. Syst. Evol. Microbiol.">
        <title>The Global Catalogue of Microorganisms (GCM) 10K type strain sequencing project: providing services to taxonomists for standard genome sequencing and annotation.</title>
        <authorList>
            <consortium name="The Broad Institute Genomics Platform"/>
            <consortium name="The Broad Institute Genome Sequencing Center for Infectious Disease"/>
            <person name="Wu L."/>
            <person name="Ma J."/>
        </authorList>
    </citation>
    <scope>NUCLEOTIDE SEQUENCE [LARGE SCALE GENOMIC DNA]</scope>
    <source>
        <strain evidence="2">CGMCC 1.16855</strain>
    </source>
</reference>
<evidence type="ECO:0000313" key="2">
    <source>
        <dbReference type="Proteomes" id="UP001595420"/>
    </source>
</evidence>
<proteinExistence type="predicted"/>
<dbReference type="RefSeq" id="WP_216838735.1">
    <property type="nucleotide sequence ID" value="NZ_JAFNJS010000007.1"/>
</dbReference>